<dbReference type="Gene3D" id="1.10.1740.10">
    <property type="match status" value="1"/>
</dbReference>
<keyword evidence="2" id="KW-0805">Transcription regulation</keyword>
<dbReference type="InterPro" id="IPR013249">
    <property type="entry name" value="RNA_pol_sigma70_r4_t2"/>
</dbReference>
<evidence type="ECO:0000256" key="1">
    <source>
        <dbReference type="ARBA" id="ARBA00010641"/>
    </source>
</evidence>
<dbReference type="Pfam" id="PF04542">
    <property type="entry name" value="Sigma70_r2"/>
    <property type="match status" value="1"/>
</dbReference>
<evidence type="ECO:0000259" key="6">
    <source>
        <dbReference type="Pfam" id="PF08281"/>
    </source>
</evidence>
<dbReference type="Proteomes" id="UP000572635">
    <property type="component" value="Unassembled WGS sequence"/>
</dbReference>
<protein>
    <submittedName>
        <fullName evidence="7">RNA polymerase sigma-70 factor (ECF subfamily)</fullName>
    </submittedName>
</protein>
<dbReference type="EMBL" id="JACHDB010000002">
    <property type="protein sequence ID" value="MBB5435701.1"/>
    <property type="molecule type" value="Genomic_DNA"/>
</dbReference>
<dbReference type="AlphaFoldDB" id="A0A7W8VGJ8"/>
<evidence type="ECO:0000256" key="3">
    <source>
        <dbReference type="ARBA" id="ARBA00023082"/>
    </source>
</evidence>
<dbReference type="PANTHER" id="PTHR43133:SF25">
    <property type="entry name" value="RNA POLYMERASE SIGMA FACTOR RFAY-RELATED"/>
    <property type="match status" value="1"/>
</dbReference>
<evidence type="ECO:0000313" key="7">
    <source>
        <dbReference type="EMBL" id="MBB5435701.1"/>
    </source>
</evidence>
<dbReference type="NCBIfam" id="TIGR02937">
    <property type="entry name" value="sigma70-ECF"/>
    <property type="match status" value="1"/>
</dbReference>
<dbReference type="Gene3D" id="1.10.10.10">
    <property type="entry name" value="Winged helix-like DNA-binding domain superfamily/Winged helix DNA-binding domain"/>
    <property type="match status" value="1"/>
</dbReference>
<dbReference type="GO" id="GO:0006352">
    <property type="term" value="P:DNA-templated transcription initiation"/>
    <property type="evidence" value="ECO:0007669"/>
    <property type="project" value="InterPro"/>
</dbReference>
<name>A0A7W8VGJ8_9ACTN</name>
<evidence type="ECO:0000313" key="8">
    <source>
        <dbReference type="Proteomes" id="UP000572635"/>
    </source>
</evidence>
<feature type="domain" description="RNA polymerase sigma factor 70 region 4 type 2" evidence="6">
    <location>
        <begin position="120"/>
        <end position="172"/>
    </location>
</feature>
<organism evidence="7 8">
    <name type="scientific">Nocardiopsis composta</name>
    <dbReference type="NCBI Taxonomy" id="157465"/>
    <lineage>
        <taxon>Bacteria</taxon>
        <taxon>Bacillati</taxon>
        <taxon>Actinomycetota</taxon>
        <taxon>Actinomycetes</taxon>
        <taxon>Streptosporangiales</taxon>
        <taxon>Nocardiopsidaceae</taxon>
        <taxon>Nocardiopsis</taxon>
    </lineage>
</organism>
<dbReference type="InterPro" id="IPR007627">
    <property type="entry name" value="RNA_pol_sigma70_r2"/>
</dbReference>
<dbReference type="InterPro" id="IPR013325">
    <property type="entry name" value="RNA_pol_sigma_r2"/>
</dbReference>
<feature type="domain" description="RNA polymerase sigma-70 region 2" evidence="5">
    <location>
        <begin position="22"/>
        <end position="87"/>
    </location>
</feature>
<evidence type="ECO:0000256" key="4">
    <source>
        <dbReference type="ARBA" id="ARBA00023163"/>
    </source>
</evidence>
<keyword evidence="8" id="KW-1185">Reference proteome</keyword>
<dbReference type="InterPro" id="IPR039425">
    <property type="entry name" value="RNA_pol_sigma-70-like"/>
</dbReference>
<dbReference type="InterPro" id="IPR014284">
    <property type="entry name" value="RNA_pol_sigma-70_dom"/>
</dbReference>
<gene>
    <name evidence="7" type="ORF">HDA36_005849</name>
</gene>
<dbReference type="CDD" id="cd06171">
    <property type="entry name" value="Sigma70_r4"/>
    <property type="match status" value="1"/>
</dbReference>
<comment type="caution">
    <text evidence="7">The sequence shown here is derived from an EMBL/GenBank/DDBJ whole genome shotgun (WGS) entry which is preliminary data.</text>
</comment>
<keyword evidence="3" id="KW-0731">Sigma factor</keyword>
<dbReference type="GO" id="GO:0003677">
    <property type="term" value="F:DNA binding"/>
    <property type="evidence" value="ECO:0007669"/>
    <property type="project" value="InterPro"/>
</dbReference>
<dbReference type="PANTHER" id="PTHR43133">
    <property type="entry name" value="RNA POLYMERASE ECF-TYPE SIGMA FACTO"/>
    <property type="match status" value="1"/>
</dbReference>
<dbReference type="RefSeq" id="WP_312893921.1">
    <property type="nucleotide sequence ID" value="NZ_BAAAJD010000027.1"/>
</dbReference>
<comment type="similarity">
    <text evidence="1">Belongs to the sigma-70 factor family. ECF subfamily.</text>
</comment>
<dbReference type="InterPro" id="IPR013324">
    <property type="entry name" value="RNA_pol_sigma_r3/r4-like"/>
</dbReference>
<evidence type="ECO:0000256" key="2">
    <source>
        <dbReference type="ARBA" id="ARBA00023015"/>
    </source>
</evidence>
<dbReference type="Pfam" id="PF08281">
    <property type="entry name" value="Sigma70_r4_2"/>
    <property type="match status" value="1"/>
</dbReference>
<reference evidence="7 8" key="1">
    <citation type="submission" date="2020-08" db="EMBL/GenBank/DDBJ databases">
        <title>Sequencing the genomes of 1000 actinobacteria strains.</title>
        <authorList>
            <person name="Klenk H.-P."/>
        </authorList>
    </citation>
    <scope>NUCLEOTIDE SEQUENCE [LARGE SCALE GENOMIC DNA]</scope>
    <source>
        <strain evidence="7 8">DSM 44551</strain>
    </source>
</reference>
<dbReference type="SUPFAM" id="SSF88659">
    <property type="entry name" value="Sigma3 and sigma4 domains of RNA polymerase sigma factors"/>
    <property type="match status" value="1"/>
</dbReference>
<proteinExistence type="inferred from homology"/>
<sequence length="182" mass="19598">MDPDRRALAAVAQGDERALRELYDRHAGAVLRLLRRLTSDAGTAEEIMQESWLAVWRSAGTFRGASSVRGWILGVARRQAHNRLRRAGPATVALDGEEGPDPADAGADVEAEVLAAAGHREILAAIGALPRRHREVVHLALVEELPYPEIAEVLGIPVGTVKSRMSKARARLAGALRRGLVS</sequence>
<accession>A0A7W8VGJ8</accession>
<dbReference type="GO" id="GO:0016987">
    <property type="term" value="F:sigma factor activity"/>
    <property type="evidence" value="ECO:0007669"/>
    <property type="project" value="UniProtKB-KW"/>
</dbReference>
<keyword evidence="4" id="KW-0804">Transcription</keyword>
<dbReference type="SUPFAM" id="SSF88946">
    <property type="entry name" value="Sigma2 domain of RNA polymerase sigma factors"/>
    <property type="match status" value="1"/>
</dbReference>
<dbReference type="InterPro" id="IPR036388">
    <property type="entry name" value="WH-like_DNA-bd_sf"/>
</dbReference>
<evidence type="ECO:0000259" key="5">
    <source>
        <dbReference type="Pfam" id="PF04542"/>
    </source>
</evidence>